<name>A0A4Q7UY92_PSEST</name>
<evidence type="ECO:0000313" key="1">
    <source>
        <dbReference type="EMBL" id="RZT86775.1"/>
    </source>
</evidence>
<keyword evidence="1" id="KW-0808">Transferase</keyword>
<dbReference type="RefSeq" id="WP_242623180.1">
    <property type="nucleotide sequence ID" value="NZ_SHKL01000001.1"/>
</dbReference>
<dbReference type="GO" id="GO:0032259">
    <property type="term" value="P:methylation"/>
    <property type="evidence" value="ECO:0007669"/>
    <property type="project" value="UniProtKB-KW"/>
</dbReference>
<proteinExistence type="predicted"/>
<keyword evidence="2" id="KW-1185">Reference proteome</keyword>
<dbReference type="CDD" id="cd02440">
    <property type="entry name" value="AdoMet_MTases"/>
    <property type="match status" value="1"/>
</dbReference>
<dbReference type="EMBL" id="SHKL01000001">
    <property type="protein sequence ID" value="RZT86775.1"/>
    <property type="molecule type" value="Genomic_DNA"/>
</dbReference>
<sequence>MAYDDLVPDLERANAARMYDYLLGGAHNFAVDREAAEHALARRADLGEVARANRRFLGRVVRRCLDEGIGQFLDLGSGVPTVGNVHEIAHAGAPDARVAYVDIEPVAVAAGRSLVAGSDLVTVTHGDLRDPAAVLGAPTVAQHLDLTRPVAVLAVAVLHFVPGDLTALLAGYRDALVPGSVLALSHGSDDVDDPELAARVRAGVEAYRGTASEAHLRTRAEIVDALGGADALLPPGLVDLEDWPDAQDTRPATGMVGAVARIG</sequence>
<keyword evidence="1" id="KW-0489">Methyltransferase</keyword>
<dbReference type="Proteomes" id="UP000291591">
    <property type="component" value="Unassembled WGS sequence"/>
</dbReference>
<dbReference type="GO" id="GO:0008168">
    <property type="term" value="F:methyltransferase activity"/>
    <property type="evidence" value="ECO:0007669"/>
    <property type="project" value="UniProtKB-KW"/>
</dbReference>
<dbReference type="InterPro" id="IPR006764">
    <property type="entry name" value="SAM_dep_MeTrfase_SAV2177_type"/>
</dbReference>
<accession>A0A4Q7UY92</accession>
<dbReference type="Pfam" id="PF04672">
    <property type="entry name" value="Methyltransf_19"/>
    <property type="match status" value="1"/>
</dbReference>
<dbReference type="AlphaFoldDB" id="A0A4Q7UY92"/>
<dbReference type="SUPFAM" id="SSF53335">
    <property type="entry name" value="S-adenosyl-L-methionine-dependent methyltransferases"/>
    <property type="match status" value="1"/>
</dbReference>
<dbReference type="PIRSF" id="PIRSF017393">
    <property type="entry name" value="MTase_SAV2177"/>
    <property type="match status" value="1"/>
</dbReference>
<gene>
    <name evidence="1" type="ORF">EV383_3673</name>
</gene>
<dbReference type="Gene3D" id="3.40.50.150">
    <property type="entry name" value="Vaccinia Virus protein VP39"/>
    <property type="match status" value="1"/>
</dbReference>
<protein>
    <submittedName>
        <fullName evidence="1">O-methyltransferase involved in polyketide biosynthesis</fullName>
    </submittedName>
</protein>
<organism evidence="1 2">
    <name type="scientific">Pseudonocardia sediminis</name>
    <dbReference type="NCBI Taxonomy" id="1397368"/>
    <lineage>
        <taxon>Bacteria</taxon>
        <taxon>Bacillati</taxon>
        <taxon>Actinomycetota</taxon>
        <taxon>Actinomycetes</taxon>
        <taxon>Pseudonocardiales</taxon>
        <taxon>Pseudonocardiaceae</taxon>
        <taxon>Pseudonocardia</taxon>
    </lineage>
</organism>
<comment type="caution">
    <text evidence="1">The sequence shown here is derived from an EMBL/GenBank/DDBJ whole genome shotgun (WGS) entry which is preliminary data.</text>
</comment>
<evidence type="ECO:0000313" key="2">
    <source>
        <dbReference type="Proteomes" id="UP000291591"/>
    </source>
</evidence>
<dbReference type="InterPro" id="IPR029063">
    <property type="entry name" value="SAM-dependent_MTases_sf"/>
</dbReference>
<reference evidence="1 2" key="1">
    <citation type="submission" date="2019-02" db="EMBL/GenBank/DDBJ databases">
        <title>Sequencing the genomes of 1000 actinobacteria strains.</title>
        <authorList>
            <person name="Klenk H.-P."/>
        </authorList>
    </citation>
    <scope>NUCLEOTIDE SEQUENCE [LARGE SCALE GENOMIC DNA]</scope>
    <source>
        <strain evidence="1 2">DSM 45779</strain>
    </source>
</reference>